<dbReference type="FunFam" id="3.30.565.10:FF:000069">
    <property type="entry name" value="Probable histidine kinase 1"/>
    <property type="match status" value="1"/>
</dbReference>
<keyword evidence="10" id="KW-0675">Receptor</keyword>
<sequence>MDIEVVPSMWPEDIDSEKPYNIEKPRGDQDMLEEANAVRLLREELDILSQQRQEVELKKEILENFRFEEEGYGGDKRPISILDEVIDIYQDLPRRKKDDILGKTDMEIFSGVGVKESQDFKREVLEKGLPAKREITFETELFGKKIFLIYVEPVFSKSGETIGINYMGMDVTDQVRKREKMAKLREEMAVQKAKETELNKTIHITEETMRAKQMLATMSHEIRSPLSGVVSMAEILSATNLDREQRQLLNVMISSGDLVLQLINDILDLSKVESGVMKLEATKFHPRQVVKHVLQTAAASLQKILTLEGHIADDVPIEVIGDVLRIRQILTNLISNAIKFTHEGKVGINLYVVPDPCFGKAEGNHQKTGNAADGDKQEEPQLPETVVWLRCDVYDTGIGIPESALPTLFKKYMQVSADHARKYGGTGLGLAICKQLVELMGGRLTVSSRVNCGSTFTFVLPYKVSPMCDSSDDADDLSDMTDHDAATEDETAGYFLFQPRTLGSLFSSNGSTRTQKLLPHNIGYANSHKLNGLSDNPCSFLSHNVRSKETASVEDAYSTIEVADTLSEPESSFSHSSEPANENVACRSKQCQDYTNSQLQNPTTNSTSHTESRREVDARPKTTESQGSSEAQEKFETSSQCTSGSSPQVPTTKLRPKILLVEDNKINVMVTRSMMKQLGHTIDVVNNGVEAVHAVQCNCYDLILMDVCMPVMDGLQATRLIRSFEETGSWDAAVKAGIELCATSSNSLQDTQGSMPSRKRTPIIAMTANALSESAEECYANGMDSFISKPVTFQKLKECFEQYFP</sequence>
<dbReference type="PRINTS" id="PR00344">
    <property type="entry name" value="BCTRLSENSOR"/>
</dbReference>
<dbReference type="CDD" id="cd16922">
    <property type="entry name" value="HATPase_EvgS-ArcB-TorS-like"/>
    <property type="match status" value="1"/>
</dbReference>
<evidence type="ECO:0000256" key="6">
    <source>
        <dbReference type="ARBA" id="ARBA00022553"/>
    </source>
</evidence>
<evidence type="ECO:0000256" key="12">
    <source>
        <dbReference type="SAM" id="Coils"/>
    </source>
</evidence>
<keyword evidence="5" id="KW-0963">Cytoplasm</keyword>
<dbReference type="GO" id="GO:0009927">
    <property type="term" value="F:histidine phosphotransfer kinase activity"/>
    <property type="evidence" value="ECO:0007669"/>
    <property type="project" value="TreeGrafter"/>
</dbReference>
<accession>A0A6A6LQP0</accession>
<evidence type="ECO:0000256" key="2">
    <source>
        <dbReference type="ARBA" id="ARBA00004477"/>
    </source>
</evidence>
<feature type="modified residue" description="4-aspartylphosphate" evidence="11">
    <location>
        <position position="706"/>
    </location>
</feature>
<reference evidence="16 17" key="1">
    <citation type="journal article" date="2020" name="Mol. Plant">
        <title>The Chromosome-Based Rubber Tree Genome Provides New Insights into Spurge Genome Evolution and Rubber Biosynthesis.</title>
        <authorList>
            <person name="Liu J."/>
            <person name="Shi C."/>
            <person name="Shi C.C."/>
            <person name="Li W."/>
            <person name="Zhang Q.J."/>
            <person name="Zhang Y."/>
            <person name="Li K."/>
            <person name="Lu H.F."/>
            <person name="Shi C."/>
            <person name="Zhu S.T."/>
            <person name="Xiao Z.Y."/>
            <person name="Nan H."/>
            <person name="Yue Y."/>
            <person name="Zhu X.G."/>
            <person name="Wu Y."/>
            <person name="Hong X.N."/>
            <person name="Fan G.Y."/>
            <person name="Tong Y."/>
            <person name="Zhang D."/>
            <person name="Mao C.L."/>
            <person name="Liu Y.L."/>
            <person name="Hao S.J."/>
            <person name="Liu W.Q."/>
            <person name="Lv M.Q."/>
            <person name="Zhang H.B."/>
            <person name="Liu Y."/>
            <person name="Hu-Tang G.R."/>
            <person name="Wang J.P."/>
            <person name="Wang J.H."/>
            <person name="Sun Y.H."/>
            <person name="Ni S.B."/>
            <person name="Chen W.B."/>
            <person name="Zhang X.C."/>
            <person name="Jiao Y.N."/>
            <person name="Eichler E.E."/>
            <person name="Li G.H."/>
            <person name="Liu X."/>
            <person name="Gao L.Z."/>
        </authorList>
    </citation>
    <scope>NUCLEOTIDE SEQUENCE [LARGE SCALE GENOMIC DNA]</scope>
    <source>
        <strain evidence="17">cv. GT1</strain>
        <tissue evidence="16">Leaf</tissue>
    </source>
</reference>
<dbReference type="PANTHER" id="PTHR43047:SF68">
    <property type="entry name" value="HISTIDINE KINASE 5"/>
    <property type="match status" value="1"/>
</dbReference>
<dbReference type="Gene3D" id="3.30.450.20">
    <property type="entry name" value="PAS domain"/>
    <property type="match status" value="1"/>
</dbReference>
<dbReference type="InterPro" id="IPR003661">
    <property type="entry name" value="HisK_dim/P_dom"/>
</dbReference>
<dbReference type="EMBL" id="JAAGAX010000009">
    <property type="protein sequence ID" value="KAF2302827.1"/>
    <property type="molecule type" value="Genomic_DNA"/>
</dbReference>
<evidence type="ECO:0000313" key="17">
    <source>
        <dbReference type="Proteomes" id="UP000467840"/>
    </source>
</evidence>
<evidence type="ECO:0000256" key="10">
    <source>
        <dbReference type="ARBA" id="ARBA00023170"/>
    </source>
</evidence>
<evidence type="ECO:0000259" key="15">
    <source>
        <dbReference type="PROSITE" id="PS50110"/>
    </source>
</evidence>
<evidence type="ECO:0000256" key="13">
    <source>
        <dbReference type="SAM" id="MobiDB-lite"/>
    </source>
</evidence>
<dbReference type="SMART" id="SM00448">
    <property type="entry name" value="REC"/>
    <property type="match status" value="1"/>
</dbReference>
<feature type="region of interest" description="Disordered" evidence="13">
    <location>
        <begin position="567"/>
        <end position="651"/>
    </location>
</feature>
<dbReference type="PANTHER" id="PTHR43047">
    <property type="entry name" value="TWO-COMPONENT HISTIDINE PROTEIN KINASE"/>
    <property type="match status" value="1"/>
</dbReference>
<keyword evidence="8" id="KW-0418">Kinase</keyword>
<evidence type="ECO:0000256" key="11">
    <source>
        <dbReference type="PROSITE-ProRule" id="PRU00169"/>
    </source>
</evidence>
<feature type="coiled-coil region" evidence="12">
    <location>
        <begin position="31"/>
        <end position="58"/>
    </location>
</feature>
<dbReference type="FunFam" id="1.10.287.130:FF:000030">
    <property type="entry name" value="Putative histidine kinase 5"/>
    <property type="match status" value="1"/>
</dbReference>
<dbReference type="SMART" id="SM00387">
    <property type="entry name" value="HATPase_c"/>
    <property type="match status" value="1"/>
</dbReference>
<dbReference type="GO" id="GO:0005789">
    <property type="term" value="C:endoplasmic reticulum membrane"/>
    <property type="evidence" value="ECO:0007669"/>
    <property type="project" value="UniProtKB-SubCell"/>
</dbReference>
<feature type="compositionally biased region" description="Polar residues" evidence="13">
    <location>
        <begin position="589"/>
        <end position="609"/>
    </location>
</feature>
<dbReference type="InterPro" id="IPR001789">
    <property type="entry name" value="Sig_transdc_resp-reg_receiver"/>
</dbReference>
<keyword evidence="12" id="KW-0175">Coiled coil</keyword>
<dbReference type="InterPro" id="IPR036890">
    <property type="entry name" value="HATPase_C_sf"/>
</dbReference>
<dbReference type="InterPro" id="IPR005467">
    <property type="entry name" value="His_kinase_dom"/>
</dbReference>
<dbReference type="SUPFAM" id="SSF55874">
    <property type="entry name" value="ATPase domain of HSP90 chaperone/DNA topoisomerase II/histidine kinase"/>
    <property type="match status" value="1"/>
</dbReference>
<dbReference type="Pfam" id="PF02518">
    <property type="entry name" value="HATPase_c"/>
    <property type="match status" value="1"/>
</dbReference>
<dbReference type="Gene3D" id="1.10.287.130">
    <property type="match status" value="1"/>
</dbReference>
<dbReference type="SMART" id="SM00388">
    <property type="entry name" value="HisKA"/>
    <property type="match status" value="1"/>
</dbReference>
<dbReference type="CDD" id="cd00082">
    <property type="entry name" value="HisKA"/>
    <property type="match status" value="1"/>
</dbReference>
<dbReference type="Pfam" id="PF00512">
    <property type="entry name" value="HisKA"/>
    <property type="match status" value="1"/>
</dbReference>
<evidence type="ECO:0000256" key="3">
    <source>
        <dbReference type="ARBA" id="ARBA00004496"/>
    </source>
</evidence>
<comment type="subcellular location">
    <subcellularLocation>
        <location evidence="3">Cytoplasm</location>
    </subcellularLocation>
    <subcellularLocation>
        <location evidence="2">Endoplasmic reticulum membrane</location>
        <topology evidence="2">Multi-pass membrane protein</topology>
    </subcellularLocation>
</comment>
<keyword evidence="17" id="KW-1185">Reference proteome</keyword>
<dbReference type="InterPro" id="IPR004358">
    <property type="entry name" value="Sig_transdc_His_kin-like_C"/>
</dbReference>
<protein>
    <recommendedName>
        <fullName evidence="4">histidine kinase</fullName>
        <ecNumber evidence="4">2.7.13.3</ecNumber>
    </recommendedName>
</protein>
<evidence type="ECO:0000256" key="4">
    <source>
        <dbReference type="ARBA" id="ARBA00012438"/>
    </source>
</evidence>
<dbReference type="GO" id="GO:0005886">
    <property type="term" value="C:plasma membrane"/>
    <property type="evidence" value="ECO:0007669"/>
    <property type="project" value="TreeGrafter"/>
</dbReference>
<evidence type="ECO:0000256" key="7">
    <source>
        <dbReference type="ARBA" id="ARBA00022679"/>
    </source>
</evidence>
<dbReference type="CDD" id="cd17546">
    <property type="entry name" value="REC_hyHK_CKI1_RcsC-like"/>
    <property type="match status" value="1"/>
</dbReference>
<dbReference type="Pfam" id="PF00072">
    <property type="entry name" value="Response_reg"/>
    <property type="match status" value="1"/>
</dbReference>
<feature type="domain" description="Histidine kinase" evidence="14">
    <location>
        <begin position="217"/>
        <end position="464"/>
    </location>
</feature>
<dbReference type="PROSITE" id="PS50110">
    <property type="entry name" value="RESPONSE_REGULATORY"/>
    <property type="match status" value="1"/>
</dbReference>
<dbReference type="SUPFAM" id="SSF47384">
    <property type="entry name" value="Homodimeric domain of signal transducing histidine kinase"/>
    <property type="match status" value="1"/>
</dbReference>
<dbReference type="Gene3D" id="3.40.50.2300">
    <property type="match status" value="1"/>
</dbReference>
<organism evidence="16 17">
    <name type="scientific">Hevea brasiliensis</name>
    <name type="common">Para rubber tree</name>
    <name type="synonym">Siphonia brasiliensis</name>
    <dbReference type="NCBI Taxonomy" id="3981"/>
    <lineage>
        <taxon>Eukaryota</taxon>
        <taxon>Viridiplantae</taxon>
        <taxon>Streptophyta</taxon>
        <taxon>Embryophyta</taxon>
        <taxon>Tracheophyta</taxon>
        <taxon>Spermatophyta</taxon>
        <taxon>Magnoliopsida</taxon>
        <taxon>eudicotyledons</taxon>
        <taxon>Gunneridae</taxon>
        <taxon>Pentapetalae</taxon>
        <taxon>rosids</taxon>
        <taxon>fabids</taxon>
        <taxon>Malpighiales</taxon>
        <taxon>Euphorbiaceae</taxon>
        <taxon>Crotonoideae</taxon>
        <taxon>Micrandreae</taxon>
        <taxon>Hevea</taxon>
    </lineage>
</organism>
<name>A0A6A6LQP0_HEVBR</name>
<keyword evidence="6 11" id="KW-0597">Phosphoprotein</keyword>
<evidence type="ECO:0000313" key="16">
    <source>
        <dbReference type="EMBL" id="KAF2302827.1"/>
    </source>
</evidence>
<feature type="compositionally biased region" description="Low complexity" evidence="13">
    <location>
        <begin position="568"/>
        <end position="579"/>
    </location>
</feature>
<dbReference type="AlphaFoldDB" id="A0A6A6LQP0"/>
<keyword evidence="7" id="KW-0808">Transferase</keyword>
<feature type="domain" description="Response regulatory" evidence="15">
    <location>
        <begin position="657"/>
        <end position="804"/>
    </location>
</feature>
<dbReference type="InterPro" id="IPR011006">
    <property type="entry name" value="CheY-like_superfamily"/>
</dbReference>
<dbReference type="EC" id="2.7.13.3" evidence="4"/>
<dbReference type="Proteomes" id="UP000467840">
    <property type="component" value="Chromosome 16"/>
</dbReference>
<keyword evidence="9" id="KW-0256">Endoplasmic reticulum</keyword>
<dbReference type="InterPro" id="IPR003594">
    <property type="entry name" value="HATPase_dom"/>
</dbReference>
<dbReference type="InterPro" id="IPR036097">
    <property type="entry name" value="HisK_dim/P_sf"/>
</dbReference>
<dbReference type="PROSITE" id="PS50109">
    <property type="entry name" value="HIS_KIN"/>
    <property type="match status" value="1"/>
</dbReference>
<evidence type="ECO:0000259" key="14">
    <source>
        <dbReference type="PROSITE" id="PS50109"/>
    </source>
</evidence>
<dbReference type="GO" id="GO:0000155">
    <property type="term" value="F:phosphorelay sensor kinase activity"/>
    <property type="evidence" value="ECO:0007669"/>
    <property type="project" value="InterPro"/>
</dbReference>
<comment type="caution">
    <text evidence="16">The sequence shown here is derived from an EMBL/GenBank/DDBJ whole genome shotgun (WGS) entry which is preliminary data.</text>
</comment>
<comment type="catalytic activity">
    <reaction evidence="1">
        <text>ATP + protein L-histidine = ADP + protein N-phospho-L-histidine.</text>
        <dbReference type="EC" id="2.7.13.3"/>
    </reaction>
</comment>
<evidence type="ECO:0000256" key="5">
    <source>
        <dbReference type="ARBA" id="ARBA00022490"/>
    </source>
</evidence>
<evidence type="ECO:0000256" key="1">
    <source>
        <dbReference type="ARBA" id="ARBA00000085"/>
    </source>
</evidence>
<gene>
    <name evidence="16" type="ORF">GH714_008575</name>
</gene>
<dbReference type="Gene3D" id="3.30.565.10">
    <property type="entry name" value="Histidine kinase-like ATPase, C-terminal domain"/>
    <property type="match status" value="1"/>
</dbReference>
<dbReference type="FunFam" id="3.40.50.2300:FF:000201">
    <property type="entry name" value="Histidine kinase 5"/>
    <property type="match status" value="1"/>
</dbReference>
<feature type="compositionally biased region" description="Basic and acidic residues" evidence="13">
    <location>
        <begin position="610"/>
        <end position="622"/>
    </location>
</feature>
<dbReference type="SUPFAM" id="SSF52172">
    <property type="entry name" value="CheY-like"/>
    <property type="match status" value="1"/>
</dbReference>
<evidence type="ECO:0000256" key="9">
    <source>
        <dbReference type="ARBA" id="ARBA00022824"/>
    </source>
</evidence>
<evidence type="ECO:0000256" key="8">
    <source>
        <dbReference type="ARBA" id="ARBA00022777"/>
    </source>
</evidence>
<proteinExistence type="predicted"/>
<feature type="compositionally biased region" description="Polar residues" evidence="13">
    <location>
        <begin position="637"/>
        <end position="651"/>
    </location>
</feature>